<reference evidence="1" key="1">
    <citation type="submission" date="2020-08" db="EMBL/GenBank/DDBJ databases">
        <title>Multicomponent nature underlies the extraordinary mechanical properties of spider dragline silk.</title>
        <authorList>
            <person name="Kono N."/>
            <person name="Nakamura H."/>
            <person name="Mori M."/>
            <person name="Yoshida Y."/>
            <person name="Ohtoshi R."/>
            <person name="Malay A.D."/>
            <person name="Moran D.A.P."/>
            <person name="Tomita M."/>
            <person name="Numata K."/>
            <person name="Arakawa K."/>
        </authorList>
    </citation>
    <scope>NUCLEOTIDE SEQUENCE</scope>
</reference>
<accession>A0A8X7C3C7</accession>
<protein>
    <submittedName>
        <fullName evidence="1">Uncharacterized protein</fullName>
    </submittedName>
</protein>
<sequence length="91" mass="10711">MQSQQASVEFLTALMGARLQRYFCAETNIQPSNITLWSDSQVVLGWIRSDLHFRTFVCNRIMKFYSTLPQHSVCISQEFRIQQSIFHEAFF</sequence>
<organism evidence="1 3">
    <name type="scientific">Trichonephila inaurata madagascariensis</name>
    <dbReference type="NCBI Taxonomy" id="2747483"/>
    <lineage>
        <taxon>Eukaryota</taxon>
        <taxon>Metazoa</taxon>
        <taxon>Ecdysozoa</taxon>
        <taxon>Arthropoda</taxon>
        <taxon>Chelicerata</taxon>
        <taxon>Arachnida</taxon>
        <taxon>Araneae</taxon>
        <taxon>Araneomorphae</taxon>
        <taxon>Entelegynae</taxon>
        <taxon>Araneoidea</taxon>
        <taxon>Nephilidae</taxon>
        <taxon>Trichonephila</taxon>
        <taxon>Trichonephila inaurata</taxon>
    </lineage>
</organism>
<gene>
    <name evidence="1" type="ORF">TNIN_291021</name>
    <name evidence="2" type="ORF">TNIN_442961</name>
</gene>
<evidence type="ECO:0000313" key="2">
    <source>
        <dbReference type="EMBL" id="GFY54607.1"/>
    </source>
</evidence>
<comment type="caution">
    <text evidence="1">The sequence shown here is derived from an EMBL/GenBank/DDBJ whole genome shotgun (WGS) entry which is preliminary data.</text>
</comment>
<dbReference type="Proteomes" id="UP000886998">
    <property type="component" value="Unassembled WGS sequence"/>
</dbReference>
<dbReference type="AlphaFoldDB" id="A0A8X7C3C7"/>
<keyword evidence="3" id="KW-1185">Reference proteome</keyword>
<evidence type="ECO:0000313" key="3">
    <source>
        <dbReference type="Proteomes" id="UP000886998"/>
    </source>
</evidence>
<evidence type="ECO:0000313" key="1">
    <source>
        <dbReference type="EMBL" id="GFY51154.1"/>
    </source>
</evidence>
<name>A0A8X7C3C7_9ARAC</name>
<dbReference type="EMBL" id="BMAV01009957">
    <property type="protein sequence ID" value="GFY54607.1"/>
    <property type="molecule type" value="Genomic_DNA"/>
</dbReference>
<proteinExistence type="predicted"/>
<dbReference type="EMBL" id="BMAV01007913">
    <property type="protein sequence ID" value="GFY51154.1"/>
    <property type="molecule type" value="Genomic_DNA"/>
</dbReference>